<dbReference type="EMBL" id="JH816755">
    <property type="protein sequence ID" value="EKC31584.1"/>
    <property type="molecule type" value="Genomic_DNA"/>
</dbReference>
<dbReference type="Gene3D" id="1.20.1070.10">
    <property type="entry name" value="Rhodopsin 7-helix transmembrane proteins"/>
    <property type="match status" value="1"/>
</dbReference>
<keyword evidence="8" id="KW-0807">Transducer</keyword>
<sequence length="418" mass="47807">MTNLTVQYLQMEMLLQQMGINKTFVNVPMENLTMEDINRFLQSLNLTKMLEIDMDKYLQEPVTIILIILCIMALCTNVLSILATTHVPSNLFTAHFRLILSLAASDIFTVFSVVVHIMNKALNPPLLFHMHTKDERLLSACGFQFVVSLNVTAHLISLLNLFAMAQDHYVAIMKPLHYNQIMTSSRVKLMIVALWGIAILGGFSNFYAGLEKPPELEKFNMCERALYSNYQAEYLLILLTVLCFLGITVIYITLYSRIKTMDKFPVAVMSKNKMHNKKALVTTLLIIGTFGICWLPDMFFELAMIIQVHVDASKVKDFLVVFVQANNYLYILLLCNSLLDPIIYAIQLKEVQLGYISFLSKHSTYFRRMLHQRRLNRQSSQSLSTEHTRMSVVTNSDHRNSASLLGKKTNTDEETGDF</sequence>
<evidence type="ECO:0000256" key="9">
    <source>
        <dbReference type="SAM" id="MobiDB-lite"/>
    </source>
</evidence>
<feature type="domain" description="G-protein coupled receptors family 1 profile" evidence="11">
    <location>
        <begin position="76"/>
        <end position="344"/>
    </location>
</feature>
<name>K1QKG5_MAGGI</name>
<dbReference type="PROSITE" id="PS50262">
    <property type="entry name" value="G_PROTEIN_RECEP_F1_2"/>
    <property type="match status" value="1"/>
</dbReference>
<dbReference type="OrthoDB" id="10039052at2759"/>
<evidence type="ECO:0000256" key="7">
    <source>
        <dbReference type="ARBA" id="ARBA00023170"/>
    </source>
</evidence>
<dbReference type="Pfam" id="PF00001">
    <property type="entry name" value="7tm_1"/>
    <property type="match status" value="1"/>
</dbReference>
<feature type="transmembrane region" description="Helical" evidence="10">
    <location>
        <begin position="137"/>
        <end position="165"/>
    </location>
</feature>
<feature type="transmembrane region" description="Helical" evidence="10">
    <location>
        <begin position="234"/>
        <end position="258"/>
    </location>
</feature>
<feature type="transmembrane region" description="Helical" evidence="10">
    <location>
        <begin position="186"/>
        <end position="208"/>
    </location>
</feature>
<dbReference type="AlphaFoldDB" id="K1QKG5"/>
<feature type="transmembrane region" description="Helical" evidence="10">
    <location>
        <begin position="279"/>
        <end position="308"/>
    </location>
</feature>
<accession>K1QKG5</accession>
<evidence type="ECO:0000256" key="5">
    <source>
        <dbReference type="ARBA" id="ARBA00023040"/>
    </source>
</evidence>
<evidence type="ECO:0000256" key="4">
    <source>
        <dbReference type="ARBA" id="ARBA00022989"/>
    </source>
</evidence>
<keyword evidence="2" id="KW-1003">Cell membrane</keyword>
<feature type="transmembrane region" description="Helical" evidence="10">
    <location>
        <begin position="96"/>
        <end position="117"/>
    </location>
</feature>
<protein>
    <submittedName>
        <fullName evidence="12">Melanocortin receptor 5</fullName>
    </submittedName>
</protein>
<organism evidence="12">
    <name type="scientific">Magallana gigas</name>
    <name type="common">Pacific oyster</name>
    <name type="synonym">Crassostrea gigas</name>
    <dbReference type="NCBI Taxonomy" id="29159"/>
    <lineage>
        <taxon>Eukaryota</taxon>
        <taxon>Metazoa</taxon>
        <taxon>Spiralia</taxon>
        <taxon>Lophotrochozoa</taxon>
        <taxon>Mollusca</taxon>
        <taxon>Bivalvia</taxon>
        <taxon>Autobranchia</taxon>
        <taxon>Pteriomorphia</taxon>
        <taxon>Ostreida</taxon>
        <taxon>Ostreoidea</taxon>
        <taxon>Ostreidae</taxon>
        <taxon>Magallana</taxon>
    </lineage>
</organism>
<dbReference type="HOGENOM" id="CLU_657653_0_0_1"/>
<dbReference type="SUPFAM" id="SSF81321">
    <property type="entry name" value="Family A G protein-coupled receptor-like"/>
    <property type="match status" value="1"/>
</dbReference>
<proteinExistence type="predicted"/>
<keyword evidence="6 10" id="KW-0472">Membrane</keyword>
<reference evidence="12" key="1">
    <citation type="journal article" date="2012" name="Nature">
        <title>The oyster genome reveals stress adaptation and complexity of shell formation.</title>
        <authorList>
            <person name="Zhang G."/>
            <person name="Fang X."/>
            <person name="Guo X."/>
            <person name="Li L."/>
            <person name="Luo R."/>
            <person name="Xu F."/>
            <person name="Yang P."/>
            <person name="Zhang L."/>
            <person name="Wang X."/>
            <person name="Qi H."/>
            <person name="Xiong Z."/>
            <person name="Que H."/>
            <person name="Xie Y."/>
            <person name="Holland P.W."/>
            <person name="Paps J."/>
            <person name="Zhu Y."/>
            <person name="Wu F."/>
            <person name="Chen Y."/>
            <person name="Wang J."/>
            <person name="Peng C."/>
            <person name="Meng J."/>
            <person name="Yang L."/>
            <person name="Liu J."/>
            <person name="Wen B."/>
            <person name="Zhang N."/>
            <person name="Huang Z."/>
            <person name="Zhu Q."/>
            <person name="Feng Y."/>
            <person name="Mount A."/>
            <person name="Hedgecock D."/>
            <person name="Xu Z."/>
            <person name="Liu Y."/>
            <person name="Domazet-Loso T."/>
            <person name="Du Y."/>
            <person name="Sun X."/>
            <person name="Zhang S."/>
            <person name="Liu B."/>
            <person name="Cheng P."/>
            <person name="Jiang X."/>
            <person name="Li J."/>
            <person name="Fan D."/>
            <person name="Wang W."/>
            <person name="Fu W."/>
            <person name="Wang T."/>
            <person name="Wang B."/>
            <person name="Zhang J."/>
            <person name="Peng Z."/>
            <person name="Li Y."/>
            <person name="Li N."/>
            <person name="Wang J."/>
            <person name="Chen M."/>
            <person name="He Y."/>
            <person name="Tan F."/>
            <person name="Song X."/>
            <person name="Zheng Q."/>
            <person name="Huang R."/>
            <person name="Yang H."/>
            <person name="Du X."/>
            <person name="Chen L."/>
            <person name="Yang M."/>
            <person name="Gaffney P.M."/>
            <person name="Wang S."/>
            <person name="Luo L."/>
            <person name="She Z."/>
            <person name="Ming Y."/>
            <person name="Huang W."/>
            <person name="Zhang S."/>
            <person name="Huang B."/>
            <person name="Zhang Y."/>
            <person name="Qu T."/>
            <person name="Ni P."/>
            <person name="Miao G."/>
            <person name="Wang J."/>
            <person name="Wang Q."/>
            <person name="Steinberg C.E."/>
            <person name="Wang H."/>
            <person name="Li N."/>
            <person name="Qian L."/>
            <person name="Zhang G."/>
            <person name="Li Y."/>
            <person name="Yang H."/>
            <person name="Liu X."/>
            <person name="Wang J."/>
            <person name="Yin Y."/>
            <person name="Wang J."/>
        </authorList>
    </citation>
    <scope>NUCLEOTIDE SEQUENCE [LARGE SCALE GENOMIC DNA]</scope>
    <source>
        <strain evidence="12">05x7-T-G4-1.051#20</strain>
    </source>
</reference>
<evidence type="ECO:0000313" key="12">
    <source>
        <dbReference type="EMBL" id="EKC31584.1"/>
    </source>
</evidence>
<keyword evidence="4 10" id="KW-1133">Transmembrane helix</keyword>
<dbReference type="InterPro" id="IPR050569">
    <property type="entry name" value="TAAR"/>
</dbReference>
<dbReference type="KEGG" id="crg:105332395"/>
<evidence type="ECO:0000256" key="10">
    <source>
        <dbReference type="SAM" id="Phobius"/>
    </source>
</evidence>
<keyword evidence="5" id="KW-0297">G-protein coupled receptor</keyword>
<dbReference type="GO" id="GO:0004930">
    <property type="term" value="F:G protein-coupled receptor activity"/>
    <property type="evidence" value="ECO:0007669"/>
    <property type="project" value="UniProtKB-KW"/>
</dbReference>
<evidence type="ECO:0000256" key="6">
    <source>
        <dbReference type="ARBA" id="ARBA00023136"/>
    </source>
</evidence>
<dbReference type="InParanoid" id="K1QKG5"/>
<evidence type="ECO:0000259" key="11">
    <source>
        <dbReference type="PROSITE" id="PS50262"/>
    </source>
</evidence>
<evidence type="ECO:0000256" key="2">
    <source>
        <dbReference type="ARBA" id="ARBA00022475"/>
    </source>
</evidence>
<dbReference type="InterPro" id="IPR017452">
    <property type="entry name" value="GPCR_Rhodpsn_7TM"/>
</dbReference>
<dbReference type="GO" id="GO:0005886">
    <property type="term" value="C:plasma membrane"/>
    <property type="evidence" value="ECO:0007669"/>
    <property type="project" value="UniProtKB-SubCell"/>
</dbReference>
<feature type="region of interest" description="Disordered" evidence="9">
    <location>
        <begin position="377"/>
        <end position="418"/>
    </location>
</feature>
<gene>
    <name evidence="12" type="ORF">CGI_10027696</name>
</gene>
<evidence type="ECO:0000256" key="1">
    <source>
        <dbReference type="ARBA" id="ARBA00004651"/>
    </source>
</evidence>
<dbReference type="PANTHER" id="PTHR24249">
    <property type="entry name" value="HISTAMINE RECEPTOR-RELATED G-PROTEIN COUPLED RECEPTOR"/>
    <property type="match status" value="1"/>
</dbReference>
<feature type="transmembrane region" description="Helical" evidence="10">
    <location>
        <begin position="62"/>
        <end position="84"/>
    </location>
</feature>
<feature type="transmembrane region" description="Helical" evidence="10">
    <location>
        <begin position="328"/>
        <end position="346"/>
    </location>
</feature>
<dbReference type="PANTHER" id="PTHR24249:SF422">
    <property type="entry name" value="G-PROTEIN COUPLED RECEPTORS FAMILY 1 PROFILE DOMAIN-CONTAINING PROTEIN"/>
    <property type="match status" value="1"/>
</dbReference>
<dbReference type="PRINTS" id="PR00237">
    <property type="entry name" value="GPCRRHODOPSN"/>
</dbReference>
<keyword evidence="7 12" id="KW-0675">Receptor</keyword>
<evidence type="ECO:0000256" key="3">
    <source>
        <dbReference type="ARBA" id="ARBA00022692"/>
    </source>
</evidence>
<keyword evidence="3 10" id="KW-0812">Transmembrane</keyword>
<evidence type="ECO:0000256" key="8">
    <source>
        <dbReference type="ARBA" id="ARBA00023224"/>
    </source>
</evidence>
<comment type="subcellular location">
    <subcellularLocation>
        <location evidence="1">Cell membrane</location>
        <topology evidence="1">Multi-pass membrane protein</topology>
    </subcellularLocation>
</comment>
<dbReference type="InterPro" id="IPR000276">
    <property type="entry name" value="GPCR_Rhodpsn"/>
</dbReference>